<organism evidence="4 5">
    <name type="scientific">Mitosporidium daphniae</name>
    <dbReference type="NCBI Taxonomy" id="1485682"/>
    <lineage>
        <taxon>Eukaryota</taxon>
        <taxon>Fungi</taxon>
        <taxon>Fungi incertae sedis</taxon>
        <taxon>Microsporidia</taxon>
        <taxon>Mitosporidium</taxon>
    </lineage>
</organism>
<dbReference type="PANTHER" id="PTHR11820:SF7">
    <property type="entry name" value="ACYLPYRUVASE FAHD1, MITOCHONDRIAL"/>
    <property type="match status" value="1"/>
</dbReference>
<dbReference type="VEuPathDB" id="MicrosporidiaDB:DI09_106p110"/>
<protein>
    <recommendedName>
        <fullName evidence="3">Fumarylacetoacetase-like C-terminal domain-containing protein</fullName>
    </recommendedName>
</protein>
<dbReference type="OrthoDB" id="74910at2759"/>
<dbReference type="EMBL" id="JMKJ01000007">
    <property type="protein sequence ID" value="KGG53187.1"/>
    <property type="molecule type" value="Genomic_DNA"/>
</dbReference>
<comment type="similarity">
    <text evidence="1">Belongs to the FAH family.</text>
</comment>
<dbReference type="RefSeq" id="XP_013239623.1">
    <property type="nucleotide sequence ID" value="XM_013384169.1"/>
</dbReference>
<dbReference type="InterPro" id="IPR011234">
    <property type="entry name" value="Fumarylacetoacetase-like_C"/>
</dbReference>
<dbReference type="SUPFAM" id="SSF56529">
    <property type="entry name" value="FAH"/>
    <property type="match status" value="1"/>
</dbReference>
<keyword evidence="2" id="KW-0479">Metal-binding</keyword>
<evidence type="ECO:0000256" key="1">
    <source>
        <dbReference type="ARBA" id="ARBA00010211"/>
    </source>
</evidence>
<dbReference type="AlphaFoldDB" id="A0A098VW68"/>
<dbReference type="Gene3D" id="3.90.850.10">
    <property type="entry name" value="Fumarylacetoacetase-like, C-terminal domain"/>
    <property type="match status" value="2"/>
</dbReference>
<evidence type="ECO:0000313" key="4">
    <source>
        <dbReference type="EMBL" id="KGG53187.1"/>
    </source>
</evidence>
<comment type="caution">
    <text evidence="4">The sequence shown here is derived from an EMBL/GenBank/DDBJ whole genome shotgun (WGS) entry which is preliminary data.</text>
</comment>
<dbReference type="Pfam" id="PF01557">
    <property type="entry name" value="FAA_hydrolase"/>
    <property type="match status" value="1"/>
</dbReference>
<dbReference type="GeneID" id="25257929"/>
<gene>
    <name evidence="4" type="ORF">DI09_106p110</name>
</gene>
<accession>A0A098VW68</accession>
<dbReference type="PANTHER" id="PTHR11820">
    <property type="entry name" value="ACYLPYRUVASE"/>
    <property type="match status" value="1"/>
</dbReference>
<name>A0A098VW68_9MICR</name>
<sequence length="177" mass="19963">MRDFIRYERLQSSPVEPLRQNPFFFCLKPTSSLVQQPNPIRLPVQVESDFEHEVELGIIIGENAGRNIKAEYAMNTIAGYCLAIDLTARTLQNEAAKSGLPWSISKGFDTFCPVGVNGQLRQEVNTSKMLLKIPELIQTISSLMRLEQGDLILTAGIDRDFSRMMFRVVPGSLCREK</sequence>
<dbReference type="InterPro" id="IPR036663">
    <property type="entry name" value="Fumarylacetoacetase_C_sf"/>
</dbReference>
<dbReference type="GO" id="GO:0018773">
    <property type="term" value="F:acetylpyruvate hydrolase activity"/>
    <property type="evidence" value="ECO:0007669"/>
    <property type="project" value="TreeGrafter"/>
</dbReference>
<dbReference type="Proteomes" id="UP000029725">
    <property type="component" value="Unassembled WGS sequence"/>
</dbReference>
<feature type="domain" description="Fumarylacetoacetase-like C-terminal" evidence="3">
    <location>
        <begin position="17"/>
        <end position="115"/>
    </location>
</feature>
<dbReference type="GO" id="GO:0046872">
    <property type="term" value="F:metal ion binding"/>
    <property type="evidence" value="ECO:0007669"/>
    <property type="project" value="UniProtKB-KW"/>
</dbReference>
<reference evidence="4 5" key="1">
    <citation type="submission" date="2014-04" db="EMBL/GenBank/DDBJ databases">
        <title>A new species of microsporidia sheds light on the evolution of extreme parasitism.</title>
        <authorList>
            <person name="Haag K.L."/>
            <person name="James T.Y."/>
            <person name="Larsson R."/>
            <person name="Schaer T.M."/>
            <person name="Refardt D."/>
            <person name="Pombert J.-F."/>
            <person name="Ebert D."/>
        </authorList>
    </citation>
    <scope>NUCLEOTIDE SEQUENCE [LARGE SCALE GENOMIC DNA]</scope>
    <source>
        <strain evidence="4 5">UGP3</strain>
        <tissue evidence="4">Spores</tissue>
    </source>
</reference>
<evidence type="ECO:0000259" key="3">
    <source>
        <dbReference type="Pfam" id="PF01557"/>
    </source>
</evidence>
<evidence type="ECO:0000256" key="2">
    <source>
        <dbReference type="ARBA" id="ARBA00022723"/>
    </source>
</evidence>
<proteinExistence type="inferred from homology"/>
<keyword evidence="5" id="KW-1185">Reference proteome</keyword>
<evidence type="ECO:0000313" key="5">
    <source>
        <dbReference type="Proteomes" id="UP000029725"/>
    </source>
</evidence>
<dbReference type="HOGENOM" id="CLU_1518232_0_0_1"/>